<comment type="caution">
    <text evidence="1">The sequence shown here is derived from an EMBL/GenBank/DDBJ whole genome shotgun (WGS) entry which is preliminary data.</text>
</comment>
<gene>
    <name evidence="1" type="ORF">PCOR1329_LOCUS23015</name>
</gene>
<keyword evidence="2" id="KW-1185">Reference proteome</keyword>
<protein>
    <submittedName>
        <fullName evidence="1">Uncharacterized protein</fullName>
    </submittedName>
</protein>
<reference evidence="1" key="1">
    <citation type="submission" date="2023-10" db="EMBL/GenBank/DDBJ databases">
        <authorList>
            <person name="Chen Y."/>
            <person name="Shah S."/>
            <person name="Dougan E. K."/>
            <person name="Thang M."/>
            <person name="Chan C."/>
        </authorList>
    </citation>
    <scope>NUCLEOTIDE SEQUENCE [LARGE SCALE GENOMIC DNA]</scope>
</reference>
<proteinExistence type="predicted"/>
<accession>A0ABN9RTW7</accession>
<sequence length="131" mass="14200">MRASASHVSELSSLGNDEEWLDAEIPGTTDGSKGTGSVAAPRADITEGGRISGLKINVFSGSRNSTVYENWKRSVESVRYISDMCVGKLAVVTFLPLHGEARGVCQHTPFNELTDEIGNKHKRLLAVLDKR</sequence>
<evidence type="ECO:0000313" key="2">
    <source>
        <dbReference type="Proteomes" id="UP001189429"/>
    </source>
</evidence>
<organism evidence="1 2">
    <name type="scientific">Prorocentrum cordatum</name>
    <dbReference type="NCBI Taxonomy" id="2364126"/>
    <lineage>
        <taxon>Eukaryota</taxon>
        <taxon>Sar</taxon>
        <taxon>Alveolata</taxon>
        <taxon>Dinophyceae</taxon>
        <taxon>Prorocentrales</taxon>
        <taxon>Prorocentraceae</taxon>
        <taxon>Prorocentrum</taxon>
    </lineage>
</organism>
<dbReference type="EMBL" id="CAUYUJ010007757">
    <property type="protein sequence ID" value="CAK0821877.1"/>
    <property type="molecule type" value="Genomic_DNA"/>
</dbReference>
<evidence type="ECO:0000313" key="1">
    <source>
        <dbReference type="EMBL" id="CAK0821877.1"/>
    </source>
</evidence>
<dbReference type="Proteomes" id="UP001189429">
    <property type="component" value="Unassembled WGS sequence"/>
</dbReference>
<name>A0ABN9RTW7_9DINO</name>